<gene>
    <name evidence="2" type="ORF">EYF80_057196</name>
</gene>
<reference evidence="2 3" key="1">
    <citation type="submission" date="2019-03" db="EMBL/GenBank/DDBJ databases">
        <title>First draft genome of Liparis tanakae, snailfish: a comprehensive survey of snailfish specific genes.</title>
        <authorList>
            <person name="Kim W."/>
            <person name="Song I."/>
            <person name="Jeong J.-H."/>
            <person name="Kim D."/>
            <person name="Kim S."/>
            <person name="Ryu S."/>
            <person name="Song J.Y."/>
            <person name="Lee S.K."/>
        </authorList>
    </citation>
    <scope>NUCLEOTIDE SEQUENCE [LARGE SCALE GENOMIC DNA]</scope>
    <source>
        <tissue evidence="2">Muscle</tissue>
    </source>
</reference>
<accession>A0A4Z2EWL8</accession>
<dbReference type="AlphaFoldDB" id="A0A4Z2EWL8"/>
<keyword evidence="3" id="KW-1185">Reference proteome</keyword>
<name>A0A4Z2EWL8_9TELE</name>
<sequence length="74" mass="8468">MTFLHHAGHAQWTVWFLRGEEEAEQEVEQEVEQEGGAGGRSRREEINRARGASRILAVGSFTMSLRVWRSHTSM</sequence>
<dbReference type="Proteomes" id="UP000314294">
    <property type="component" value="Unassembled WGS sequence"/>
</dbReference>
<evidence type="ECO:0000313" key="3">
    <source>
        <dbReference type="Proteomes" id="UP000314294"/>
    </source>
</evidence>
<comment type="caution">
    <text evidence="2">The sequence shown here is derived from an EMBL/GenBank/DDBJ whole genome shotgun (WGS) entry which is preliminary data.</text>
</comment>
<protein>
    <submittedName>
        <fullName evidence="2">Uncharacterized protein</fullName>
    </submittedName>
</protein>
<feature type="region of interest" description="Disordered" evidence="1">
    <location>
        <begin position="25"/>
        <end position="46"/>
    </location>
</feature>
<organism evidence="2 3">
    <name type="scientific">Liparis tanakae</name>
    <name type="common">Tanaka's snailfish</name>
    <dbReference type="NCBI Taxonomy" id="230148"/>
    <lineage>
        <taxon>Eukaryota</taxon>
        <taxon>Metazoa</taxon>
        <taxon>Chordata</taxon>
        <taxon>Craniata</taxon>
        <taxon>Vertebrata</taxon>
        <taxon>Euteleostomi</taxon>
        <taxon>Actinopterygii</taxon>
        <taxon>Neopterygii</taxon>
        <taxon>Teleostei</taxon>
        <taxon>Neoteleostei</taxon>
        <taxon>Acanthomorphata</taxon>
        <taxon>Eupercaria</taxon>
        <taxon>Perciformes</taxon>
        <taxon>Cottioidei</taxon>
        <taxon>Cottales</taxon>
        <taxon>Liparidae</taxon>
        <taxon>Liparis</taxon>
    </lineage>
</organism>
<evidence type="ECO:0000256" key="1">
    <source>
        <dbReference type="SAM" id="MobiDB-lite"/>
    </source>
</evidence>
<proteinExistence type="predicted"/>
<evidence type="ECO:0000313" key="2">
    <source>
        <dbReference type="EMBL" id="TNN32642.1"/>
    </source>
</evidence>
<dbReference type="EMBL" id="SRLO01002573">
    <property type="protein sequence ID" value="TNN32642.1"/>
    <property type="molecule type" value="Genomic_DNA"/>
</dbReference>